<dbReference type="EMBL" id="VIIS01000996">
    <property type="protein sequence ID" value="KAF0302987.1"/>
    <property type="molecule type" value="Genomic_DNA"/>
</dbReference>
<feature type="chain" id="PRO_5025628717" evidence="1">
    <location>
        <begin position="22"/>
        <end position="528"/>
    </location>
</feature>
<protein>
    <submittedName>
        <fullName evidence="4">Collectin-11</fullName>
    </submittedName>
</protein>
<dbReference type="Proteomes" id="UP000440578">
    <property type="component" value="Unassembled WGS sequence"/>
</dbReference>
<evidence type="ECO:0000256" key="1">
    <source>
        <dbReference type="SAM" id="SignalP"/>
    </source>
</evidence>
<gene>
    <name evidence="4" type="primary">COLEC11</name>
    <name evidence="4" type="ORF">FJT64_025038</name>
</gene>
<keyword evidence="1" id="KW-0732">Signal</keyword>
<dbReference type="OrthoDB" id="7950296at2759"/>
<sequence>MVPPAAVVALAALLAAAPALSAEPGTVEFLAERLATVRLPPDAYRMEELGESNETLPADLVLATKGGVLEPSCRHLCLSRPDCLGTAYRPSDQQCLLSVRRPAPGRLEPAAEPWVLAARRGLAFLDEPCQRTTDCSLVVPGSFCSAGLCACLEAFNRTEAGGCRPLGELVPADGVRPADDALIREEAAAELADCSAACQGDALCLAVEFSAVSSTCRLYSAGITDDLGADPSGEWRTLVRRLPTATGPPPADFVQLGGQWWFSKHAAVQYRQATRDCASLGGILYHGREDGTRAALAAAQMLDERIFLGLDDTGIEGEFVYSDGEPLDNLTTWHSGEPNNFRGSEDCSELRTSGLLNDIGCGTNRPYVCMWQPGILRSAARGRPVWASWGTTTAARAVDGDMDTWSGPTLPDEVDSLEEQRQHLTVDLGATHQVTAVLLVTGAGRSAADTTIYLSSSRERHDAAAAAVCRRLPGQYMRHRMARLYRCRHPVQGRYLHLVTDRLRVSWTEVAVIGAQLDGDQALQPEQM</sequence>
<dbReference type="InterPro" id="IPR003609">
    <property type="entry name" value="Pan_app"/>
</dbReference>
<evidence type="ECO:0000259" key="2">
    <source>
        <dbReference type="PROSITE" id="PS50041"/>
    </source>
</evidence>
<dbReference type="SUPFAM" id="SSF49785">
    <property type="entry name" value="Galactose-binding domain-like"/>
    <property type="match status" value="1"/>
</dbReference>
<dbReference type="PANTHER" id="PTHR22801:SF63">
    <property type="entry name" value="C-TYPE LECTIN DOMAIN-CONTAINING PROTEIN"/>
    <property type="match status" value="1"/>
</dbReference>
<evidence type="ECO:0000259" key="3">
    <source>
        <dbReference type="PROSITE" id="PS50948"/>
    </source>
</evidence>
<feature type="signal peptide" evidence="1">
    <location>
        <begin position="1"/>
        <end position="21"/>
    </location>
</feature>
<dbReference type="Gene3D" id="2.60.120.260">
    <property type="entry name" value="Galactose-binding domain-like"/>
    <property type="match status" value="1"/>
</dbReference>
<dbReference type="InterPro" id="IPR016187">
    <property type="entry name" value="CTDL_fold"/>
</dbReference>
<dbReference type="Pfam" id="PF00059">
    <property type="entry name" value="Lectin_C"/>
    <property type="match status" value="1"/>
</dbReference>
<accession>A0A6A4W550</accession>
<dbReference type="InterPro" id="IPR016186">
    <property type="entry name" value="C-type_lectin-like/link_sf"/>
</dbReference>
<dbReference type="Gene3D" id="3.10.100.10">
    <property type="entry name" value="Mannose-Binding Protein A, subunit A"/>
    <property type="match status" value="1"/>
</dbReference>
<comment type="caution">
    <text evidence="4">The sequence shown here is derived from an EMBL/GenBank/DDBJ whole genome shotgun (WGS) entry which is preliminary data.</text>
</comment>
<dbReference type="PANTHER" id="PTHR22801">
    <property type="entry name" value="LITHOSTATHINE"/>
    <property type="match status" value="1"/>
</dbReference>
<dbReference type="PROSITE" id="PS50041">
    <property type="entry name" value="C_TYPE_LECTIN_2"/>
    <property type="match status" value="1"/>
</dbReference>
<reference evidence="4 5" key="1">
    <citation type="submission" date="2019-07" db="EMBL/GenBank/DDBJ databases">
        <title>Draft genome assembly of a fouling barnacle, Amphibalanus amphitrite (Darwin, 1854): The first reference genome for Thecostraca.</title>
        <authorList>
            <person name="Kim W."/>
        </authorList>
    </citation>
    <scope>NUCLEOTIDE SEQUENCE [LARGE SCALE GENOMIC DNA]</scope>
    <source>
        <strain evidence="4">SNU_AA5</strain>
        <tissue evidence="4">Soma without cirri and trophi</tissue>
    </source>
</reference>
<evidence type="ECO:0000313" key="4">
    <source>
        <dbReference type="EMBL" id="KAF0302987.1"/>
    </source>
</evidence>
<organism evidence="4 5">
    <name type="scientific">Amphibalanus amphitrite</name>
    <name type="common">Striped barnacle</name>
    <name type="synonym">Balanus amphitrite</name>
    <dbReference type="NCBI Taxonomy" id="1232801"/>
    <lineage>
        <taxon>Eukaryota</taxon>
        <taxon>Metazoa</taxon>
        <taxon>Ecdysozoa</taxon>
        <taxon>Arthropoda</taxon>
        <taxon>Crustacea</taxon>
        <taxon>Multicrustacea</taxon>
        <taxon>Cirripedia</taxon>
        <taxon>Thoracica</taxon>
        <taxon>Thoracicalcarea</taxon>
        <taxon>Balanomorpha</taxon>
        <taxon>Balanoidea</taxon>
        <taxon>Balanidae</taxon>
        <taxon>Amphibalaninae</taxon>
        <taxon>Amphibalanus</taxon>
    </lineage>
</organism>
<keyword evidence="5" id="KW-1185">Reference proteome</keyword>
<dbReference type="AlphaFoldDB" id="A0A6A4W550"/>
<name>A0A6A4W550_AMPAM</name>
<feature type="domain" description="C-type lectin" evidence="2">
    <location>
        <begin position="260"/>
        <end position="370"/>
    </location>
</feature>
<dbReference type="SUPFAM" id="SSF56436">
    <property type="entry name" value="C-type lectin-like"/>
    <property type="match status" value="1"/>
</dbReference>
<dbReference type="InterPro" id="IPR050801">
    <property type="entry name" value="Ca-Dep_Lectins_ImmuneDev"/>
</dbReference>
<feature type="domain" description="Apple" evidence="3">
    <location>
        <begin position="163"/>
        <end position="242"/>
    </location>
</feature>
<evidence type="ECO:0000313" key="5">
    <source>
        <dbReference type="Proteomes" id="UP000440578"/>
    </source>
</evidence>
<proteinExistence type="predicted"/>
<dbReference type="PROSITE" id="PS50948">
    <property type="entry name" value="PAN"/>
    <property type="match status" value="1"/>
</dbReference>
<dbReference type="InterPro" id="IPR008979">
    <property type="entry name" value="Galactose-bd-like_sf"/>
</dbReference>
<dbReference type="InterPro" id="IPR001304">
    <property type="entry name" value="C-type_lectin-like"/>
</dbReference>
<dbReference type="SMART" id="SM00034">
    <property type="entry name" value="CLECT"/>
    <property type="match status" value="1"/>
</dbReference>